<evidence type="ECO:0000256" key="6">
    <source>
        <dbReference type="ARBA" id="ARBA00023242"/>
    </source>
</evidence>
<keyword evidence="3" id="KW-0805">Transcription regulation</keyword>
<evidence type="ECO:0000313" key="10">
    <source>
        <dbReference type="Proteomes" id="UP000224634"/>
    </source>
</evidence>
<dbReference type="Proteomes" id="UP000224634">
    <property type="component" value="Unassembled WGS sequence"/>
</dbReference>
<accession>A0A2B7X0V3</accession>
<keyword evidence="5" id="KW-0804">Transcription</keyword>
<dbReference type="InterPro" id="IPR007219">
    <property type="entry name" value="XnlR_reg_dom"/>
</dbReference>
<feature type="compositionally biased region" description="Polar residues" evidence="7">
    <location>
        <begin position="1"/>
        <end position="12"/>
    </location>
</feature>
<organism evidence="9 10">
    <name type="scientific">Polytolypa hystricis (strain UAMH7299)</name>
    <dbReference type="NCBI Taxonomy" id="1447883"/>
    <lineage>
        <taxon>Eukaryota</taxon>
        <taxon>Fungi</taxon>
        <taxon>Dikarya</taxon>
        <taxon>Ascomycota</taxon>
        <taxon>Pezizomycotina</taxon>
        <taxon>Eurotiomycetes</taxon>
        <taxon>Eurotiomycetidae</taxon>
        <taxon>Onygenales</taxon>
        <taxon>Onygenales incertae sedis</taxon>
        <taxon>Polytolypa</taxon>
    </lineage>
</organism>
<dbReference type="PANTHER" id="PTHR31944:SF130">
    <property type="entry name" value="ZN(II)2CYS6 TRANSCRIPTION FACTO (EUROFUNG)"/>
    <property type="match status" value="1"/>
</dbReference>
<dbReference type="PANTHER" id="PTHR31944">
    <property type="entry name" value="HEME-RESPONSIVE ZINC FINGER TRANSCRIPTION FACTOR HAP1"/>
    <property type="match status" value="1"/>
</dbReference>
<dbReference type="CDD" id="cd12148">
    <property type="entry name" value="fungal_TF_MHR"/>
    <property type="match status" value="1"/>
</dbReference>
<name>A0A2B7X0V3_POLH7</name>
<dbReference type="Pfam" id="PF04082">
    <property type="entry name" value="Fungal_trans"/>
    <property type="match status" value="1"/>
</dbReference>
<evidence type="ECO:0000256" key="3">
    <source>
        <dbReference type="ARBA" id="ARBA00023015"/>
    </source>
</evidence>
<proteinExistence type="predicted"/>
<dbReference type="GO" id="GO:0006351">
    <property type="term" value="P:DNA-templated transcription"/>
    <property type="evidence" value="ECO:0007669"/>
    <property type="project" value="InterPro"/>
</dbReference>
<evidence type="ECO:0000256" key="4">
    <source>
        <dbReference type="ARBA" id="ARBA00023125"/>
    </source>
</evidence>
<dbReference type="GO" id="GO:0001228">
    <property type="term" value="F:DNA-binding transcription activator activity, RNA polymerase II-specific"/>
    <property type="evidence" value="ECO:0007669"/>
    <property type="project" value="TreeGrafter"/>
</dbReference>
<evidence type="ECO:0000259" key="8">
    <source>
        <dbReference type="PROSITE" id="PS50048"/>
    </source>
</evidence>
<dbReference type="AlphaFoldDB" id="A0A2B7X0V3"/>
<evidence type="ECO:0000256" key="5">
    <source>
        <dbReference type="ARBA" id="ARBA00023163"/>
    </source>
</evidence>
<dbReference type="InterPro" id="IPR051430">
    <property type="entry name" value="Fungal_TF_Env_Response"/>
</dbReference>
<dbReference type="InterPro" id="IPR001138">
    <property type="entry name" value="Zn2Cys6_DnaBD"/>
</dbReference>
<dbReference type="EMBL" id="PDNA01000189">
    <property type="protein sequence ID" value="PGH05254.1"/>
    <property type="molecule type" value="Genomic_DNA"/>
</dbReference>
<evidence type="ECO:0000313" key="9">
    <source>
        <dbReference type="EMBL" id="PGH05254.1"/>
    </source>
</evidence>
<keyword evidence="2" id="KW-0862">Zinc</keyword>
<dbReference type="OrthoDB" id="4236860at2759"/>
<dbReference type="PROSITE" id="PS00463">
    <property type="entry name" value="ZN2_CY6_FUNGAL_1"/>
    <property type="match status" value="1"/>
</dbReference>
<keyword evidence="6" id="KW-0539">Nucleus</keyword>
<protein>
    <recommendedName>
        <fullName evidence="8">Zn(2)-C6 fungal-type domain-containing protein</fullName>
    </recommendedName>
</protein>
<dbReference type="SUPFAM" id="SSF57701">
    <property type="entry name" value="Zn2/Cys6 DNA-binding domain"/>
    <property type="match status" value="1"/>
</dbReference>
<reference evidence="9 10" key="1">
    <citation type="submission" date="2017-10" db="EMBL/GenBank/DDBJ databases">
        <title>Comparative genomics in systemic dimorphic fungi from Ajellomycetaceae.</title>
        <authorList>
            <person name="Munoz J.F."/>
            <person name="Mcewen J.G."/>
            <person name="Clay O.K."/>
            <person name="Cuomo C.A."/>
        </authorList>
    </citation>
    <scope>NUCLEOTIDE SEQUENCE [LARGE SCALE GENOMIC DNA]</scope>
    <source>
        <strain evidence="9 10">UAMH7299</strain>
    </source>
</reference>
<sequence length="746" mass="82231">MSTANDVGSTTLIIPEQGQGRDPKAPTRKRRRPALACEQCRSRKVKCDRKFPSCDRCARMGQADACAYSDDIFSRSHAPAQGSAPSLPKRHAGATTYRSRQEVIDPATADSHAQAIRAAGSSLLGNHPHACAAIAGETPTQVTRSSMYLQGKDAQTRFSGQTNPMNMYSQVPFPLGPRVFEQSTHNKQFEGLHRHIQEVKSENSAINNLRAEFEAFKSTCKDKRGIEGRSLDGLLPPRQMADELVAVYLNCLEPTLRILHIPSFRRDYATYWENPQTAAPIFVAQLLAMMASVLVLHNSSTAEPSSVEPAILETALKWVESTESFIQGCTKRPDLRVFQASCLLAVARRVNGVSANQAWITTGNLIKLAMSAGYHREPNDHAKVSPFYVEMRRRIWATIVELHLQASVDRGMPPSVREGDFNTIAPMNLSDDAIDEPSSDLPTAEPLEVLTDSTFHAVLTKSLLLRLRICAWANSASIGLSYEDVLNLDEELSRHLNNIPAWRHPAADDAGNWQGSRIRVLLELILRQYIIILHTPFASLGEQMPKYAHSRRARLEAATTILCQFKGILQPGSTIRYFIPSDTLQAALAVCHELYMSDSGFGSSPILTVVPNFAESLISITEVALAAIETQVYTIGKKMPEFYVLAMALSLVKAKLWPESAGFSRSKVAEQILRVGYHLYTWKTQAKTLQTPTMLTPTGGIPEADAANVLQGPISNFQVNEGLGLPGEAVESDIFGTWDMEDLFGF</sequence>
<keyword evidence="10" id="KW-1185">Reference proteome</keyword>
<dbReference type="Pfam" id="PF00172">
    <property type="entry name" value="Zn_clus"/>
    <property type="match status" value="1"/>
</dbReference>
<evidence type="ECO:0000256" key="1">
    <source>
        <dbReference type="ARBA" id="ARBA00022723"/>
    </source>
</evidence>
<evidence type="ECO:0000256" key="2">
    <source>
        <dbReference type="ARBA" id="ARBA00022833"/>
    </source>
</evidence>
<feature type="region of interest" description="Disordered" evidence="7">
    <location>
        <begin position="1"/>
        <end position="34"/>
    </location>
</feature>
<dbReference type="GO" id="GO:0005634">
    <property type="term" value="C:nucleus"/>
    <property type="evidence" value="ECO:0007669"/>
    <property type="project" value="TreeGrafter"/>
</dbReference>
<evidence type="ECO:0000256" key="7">
    <source>
        <dbReference type="SAM" id="MobiDB-lite"/>
    </source>
</evidence>
<dbReference type="CDD" id="cd00067">
    <property type="entry name" value="GAL4"/>
    <property type="match status" value="1"/>
</dbReference>
<dbReference type="InterPro" id="IPR036864">
    <property type="entry name" value="Zn2-C6_fun-type_DNA-bd_sf"/>
</dbReference>
<dbReference type="STRING" id="1447883.A0A2B7X0V3"/>
<comment type="caution">
    <text evidence="9">The sequence shown here is derived from an EMBL/GenBank/DDBJ whole genome shotgun (WGS) entry which is preliminary data.</text>
</comment>
<dbReference type="PROSITE" id="PS50048">
    <property type="entry name" value="ZN2_CY6_FUNGAL_2"/>
    <property type="match status" value="1"/>
</dbReference>
<dbReference type="SMART" id="SM00906">
    <property type="entry name" value="Fungal_trans"/>
    <property type="match status" value="1"/>
</dbReference>
<keyword evidence="4" id="KW-0238">DNA-binding</keyword>
<feature type="domain" description="Zn(2)-C6 fungal-type" evidence="8">
    <location>
        <begin position="36"/>
        <end position="68"/>
    </location>
</feature>
<dbReference type="GO" id="GO:0008270">
    <property type="term" value="F:zinc ion binding"/>
    <property type="evidence" value="ECO:0007669"/>
    <property type="project" value="InterPro"/>
</dbReference>
<dbReference type="Gene3D" id="4.10.240.10">
    <property type="entry name" value="Zn(2)-C6 fungal-type DNA-binding domain"/>
    <property type="match status" value="1"/>
</dbReference>
<keyword evidence="1" id="KW-0479">Metal-binding</keyword>
<dbReference type="GO" id="GO:0000978">
    <property type="term" value="F:RNA polymerase II cis-regulatory region sequence-specific DNA binding"/>
    <property type="evidence" value="ECO:0007669"/>
    <property type="project" value="TreeGrafter"/>
</dbReference>
<gene>
    <name evidence="9" type="ORF">AJ80_08362</name>
</gene>
<dbReference type="SMART" id="SM00066">
    <property type="entry name" value="GAL4"/>
    <property type="match status" value="1"/>
</dbReference>